<evidence type="ECO:0008006" key="5">
    <source>
        <dbReference type="Google" id="ProtNLM"/>
    </source>
</evidence>
<accession>A0A2Z5J7I8</accession>
<evidence type="ECO:0000256" key="1">
    <source>
        <dbReference type="SAM" id="Phobius"/>
    </source>
</evidence>
<feature type="transmembrane region" description="Helical" evidence="1">
    <location>
        <begin position="188"/>
        <end position="208"/>
    </location>
</feature>
<proteinExistence type="predicted"/>
<feature type="signal peptide" evidence="2">
    <location>
        <begin position="1"/>
        <end position="31"/>
    </location>
</feature>
<keyword evidence="2" id="KW-0732">Signal</keyword>
<feature type="transmembrane region" description="Helical" evidence="1">
    <location>
        <begin position="41"/>
        <end position="60"/>
    </location>
</feature>
<protein>
    <recommendedName>
        <fullName evidence="5">DUF3592 domain-containing protein</fullName>
    </recommendedName>
</protein>
<evidence type="ECO:0000313" key="4">
    <source>
        <dbReference type="Proteomes" id="UP000252698"/>
    </source>
</evidence>
<evidence type="ECO:0000256" key="2">
    <source>
        <dbReference type="SAM" id="SignalP"/>
    </source>
</evidence>
<keyword evidence="1" id="KW-0812">Transmembrane</keyword>
<evidence type="ECO:0000313" key="3">
    <source>
        <dbReference type="EMBL" id="AXE76250.1"/>
    </source>
</evidence>
<name>A0A2Z5J7I8_STRAR</name>
<dbReference type="AlphaFoldDB" id="A0A2Z5J7I8"/>
<keyword evidence="1" id="KW-0472">Membrane</keyword>
<dbReference type="RefSeq" id="WP_114242915.1">
    <property type="nucleotide sequence ID" value="NZ_CP027306.1"/>
</dbReference>
<sequence>MNRSISSLRRLFSSLRLVAALCIGLSFAALAQGAMDGPRWLLLAGIPATVLVLTILGDVAEPLRTDIAMSGLRSGGPRAFAPAVVNGVKTVDKRTGRPVLDGRSVESVFAFDLTVMPDELPAYRVQVIHPLDLQGLLHWSRAVVEYDPEQPWRVVIPGNPPREWLARANSVSPPTEVKERVGGFPAGFWTLVMGVALAAVLLVLVRLLG</sequence>
<dbReference type="KEGG" id="sata:C5746_03950"/>
<dbReference type="EMBL" id="CP027306">
    <property type="protein sequence ID" value="AXE76250.1"/>
    <property type="molecule type" value="Genomic_DNA"/>
</dbReference>
<keyword evidence="1" id="KW-1133">Transmembrane helix</keyword>
<reference evidence="3 4" key="1">
    <citation type="journal article" date="2018" name="Front. Microbiol.">
        <title>Genome Sequencing of Streptomyces atratus SCSIOZH16 and Activation Production of Nocardamine via Metabolic Engineering.</title>
        <authorList>
            <person name="Li Y."/>
            <person name="Zhang C."/>
            <person name="Liu C."/>
            <person name="Ju J."/>
            <person name="Ma J."/>
        </authorList>
    </citation>
    <scope>NUCLEOTIDE SEQUENCE [LARGE SCALE GENOMIC DNA]</scope>
    <source>
        <strain evidence="3 4">SCSIO_ZH16</strain>
    </source>
</reference>
<dbReference type="Proteomes" id="UP000252698">
    <property type="component" value="Chromosome"/>
</dbReference>
<feature type="chain" id="PRO_5038358119" description="DUF3592 domain-containing protein" evidence="2">
    <location>
        <begin position="32"/>
        <end position="209"/>
    </location>
</feature>
<dbReference type="GeneID" id="95517705"/>
<organism evidence="3 4">
    <name type="scientific">Streptomyces atratus</name>
    <dbReference type="NCBI Taxonomy" id="1893"/>
    <lineage>
        <taxon>Bacteria</taxon>
        <taxon>Bacillati</taxon>
        <taxon>Actinomycetota</taxon>
        <taxon>Actinomycetes</taxon>
        <taxon>Kitasatosporales</taxon>
        <taxon>Streptomycetaceae</taxon>
        <taxon>Streptomyces</taxon>
    </lineage>
</organism>
<gene>
    <name evidence="3" type="ORF">C5746_03950</name>
</gene>